<feature type="signal peptide" evidence="1">
    <location>
        <begin position="1"/>
        <end position="27"/>
    </location>
</feature>
<dbReference type="Pfam" id="PF08477">
    <property type="entry name" value="Roc"/>
    <property type="match status" value="1"/>
</dbReference>
<reference evidence="2" key="1">
    <citation type="journal article" date="2023" name="ISME J.">
        <title>Emergence of putative energy parasites within Clostridia revealed by genome analysis of a novel endosymbiotic clade.</title>
        <authorList>
            <person name="Takahashi K."/>
            <person name="Kuwahara H."/>
            <person name="Horikawa Y."/>
            <person name="Izawa K."/>
            <person name="Kato D."/>
            <person name="Inagaki T."/>
            <person name="Yuki M."/>
            <person name="Ohkuma M."/>
            <person name="Hongoh Y."/>
        </authorList>
    </citation>
    <scope>NUCLEOTIDE SEQUENCE</scope>
    <source>
        <strain evidence="2">CfP3-15</strain>
    </source>
</reference>
<dbReference type="AlphaFoldDB" id="A0AA48IGZ5"/>
<proteinExistence type="predicted"/>
<evidence type="ECO:0000313" key="2">
    <source>
        <dbReference type="EMBL" id="BED91990.1"/>
    </source>
</evidence>
<keyword evidence="1" id="KW-0732">Signal</keyword>
<dbReference type="KEGG" id="ips:CfP315_0552"/>
<evidence type="ECO:0000256" key="1">
    <source>
        <dbReference type="SAM" id="SignalP"/>
    </source>
</evidence>
<name>A0AA48IGZ5_9FIRM</name>
<accession>A0AA48IGZ5</accession>
<dbReference type="Proteomes" id="UP001337580">
    <property type="component" value="Chromosome"/>
</dbReference>
<dbReference type="InterPro" id="IPR027417">
    <property type="entry name" value="P-loop_NTPase"/>
</dbReference>
<protein>
    <submittedName>
        <fullName evidence="2">Ras family protein</fullName>
    </submittedName>
</protein>
<gene>
    <name evidence="2" type="ORF">CfP315_0552</name>
</gene>
<dbReference type="PRINTS" id="PR00449">
    <property type="entry name" value="RASTRNSFRMNG"/>
</dbReference>
<organism evidence="2">
    <name type="scientific">Candidatus Improbicoccus pseudotrichonymphae</name>
    <dbReference type="NCBI Taxonomy" id="3033792"/>
    <lineage>
        <taxon>Bacteria</taxon>
        <taxon>Bacillati</taxon>
        <taxon>Bacillota</taxon>
        <taxon>Clostridia</taxon>
        <taxon>Candidatus Improbicoccus</taxon>
    </lineage>
</organism>
<sequence>MLKVKKIVLFFLLLVSGFVFLRNSAMAVDYIANVVFVGNKGSGKTYLCSKFLERDLSGINSRSFSHVLKNMGQVGSNTFALKVWDTIGEERYRELVEGFCRYANVAIVVLNLERVSNEDLDSFLIRNLDYYCEAIMKVSPNCGIIIALNETVPLTPIRRERVLSRIDLILRGILDDGHYANLAFLRRNLNDNEIKTLIEQCVRDALVHPDVLRSLSTRDDGINIIKVVSGSCSYSVEYV</sequence>
<dbReference type="SUPFAM" id="SSF52540">
    <property type="entry name" value="P-loop containing nucleoside triphosphate hydrolases"/>
    <property type="match status" value="1"/>
</dbReference>
<dbReference type="Gene3D" id="3.40.50.300">
    <property type="entry name" value="P-loop containing nucleotide triphosphate hydrolases"/>
    <property type="match status" value="1"/>
</dbReference>
<dbReference type="EMBL" id="AP027924">
    <property type="protein sequence ID" value="BED91990.1"/>
    <property type="molecule type" value="Genomic_DNA"/>
</dbReference>
<feature type="chain" id="PRO_5041383550" evidence="1">
    <location>
        <begin position="28"/>
        <end position="239"/>
    </location>
</feature>